<dbReference type="SUPFAM" id="SSF46689">
    <property type="entry name" value="Homeodomain-like"/>
    <property type="match status" value="1"/>
</dbReference>
<dbReference type="Gene3D" id="1.10.357.10">
    <property type="entry name" value="Tetracycline Repressor, domain 2"/>
    <property type="match status" value="1"/>
</dbReference>
<name>A0A4R1F4N2_9GAMM</name>
<dbReference type="AlphaFoldDB" id="A0A4R1F4N2"/>
<protein>
    <submittedName>
        <fullName evidence="1">TetR family transcriptional regulator</fullName>
    </submittedName>
</protein>
<evidence type="ECO:0000313" key="2">
    <source>
        <dbReference type="Proteomes" id="UP000294887"/>
    </source>
</evidence>
<reference evidence="1 2" key="1">
    <citation type="submission" date="2019-03" db="EMBL/GenBank/DDBJ databases">
        <title>Genomic Encyclopedia of Type Strains, Phase IV (KMG-IV): sequencing the most valuable type-strain genomes for metagenomic binning, comparative biology and taxonomic classification.</title>
        <authorList>
            <person name="Goeker M."/>
        </authorList>
    </citation>
    <scope>NUCLEOTIDE SEQUENCE [LARGE SCALE GENOMIC DNA]</scope>
    <source>
        <strain evidence="1 2">DSM 24830</strain>
    </source>
</reference>
<organism evidence="1 2">
    <name type="scientific">Cocleimonas flava</name>
    <dbReference type="NCBI Taxonomy" id="634765"/>
    <lineage>
        <taxon>Bacteria</taxon>
        <taxon>Pseudomonadati</taxon>
        <taxon>Pseudomonadota</taxon>
        <taxon>Gammaproteobacteria</taxon>
        <taxon>Thiotrichales</taxon>
        <taxon>Thiotrichaceae</taxon>
        <taxon>Cocleimonas</taxon>
    </lineage>
</organism>
<sequence length="250" mass="28637">MSSTSPEIQQHTFTTFKEFEEHFEYKGDRLYSMIFERNKDKIKVSKEKFAIRNLQKIFNATFLISPKIGFHAMSLRDLSAETGLSMGGLYSSISSKDAIAIIVKDVVAFICEDIVEESREQEDPMEALRVLVKGYLYASTIMQAWFNFLYFETKCLPQIDQEESKNLELAQVGELDKLISKLSPDLQACHKSGFVATMALSMIQERYLKPWKYHNAEQTVDEYADSCLQLIYRAACLEEVSPCKTVIAEV</sequence>
<evidence type="ECO:0000313" key="1">
    <source>
        <dbReference type="EMBL" id="TCJ88320.1"/>
    </source>
</evidence>
<proteinExistence type="predicted"/>
<gene>
    <name evidence="1" type="ORF">EV695_0163</name>
</gene>
<dbReference type="OrthoDB" id="9808189at2"/>
<comment type="caution">
    <text evidence="1">The sequence shown here is derived from an EMBL/GenBank/DDBJ whole genome shotgun (WGS) entry which is preliminary data.</text>
</comment>
<dbReference type="InterPro" id="IPR009057">
    <property type="entry name" value="Homeodomain-like_sf"/>
</dbReference>
<accession>A0A4R1F4N2</accession>
<keyword evidence="2" id="KW-1185">Reference proteome</keyword>
<dbReference type="RefSeq" id="WP_131904022.1">
    <property type="nucleotide sequence ID" value="NZ_BAAAFU010000008.1"/>
</dbReference>
<dbReference type="Proteomes" id="UP000294887">
    <property type="component" value="Unassembled WGS sequence"/>
</dbReference>
<dbReference type="EMBL" id="SMFQ01000002">
    <property type="protein sequence ID" value="TCJ88320.1"/>
    <property type="molecule type" value="Genomic_DNA"/>
</dbReference>